<name>X1QBL5_9ZZZZ</name>
<reference evidence="1" key="1">
    <citation type="journal article" date="2014" name="Front. Microbiol.">
        <title>High frequency of phylogenetically diverse reductive dehalogenase-homologous genes in deep subseafloor sedimentary metagenomes.</title>
        <authorList>
            <person name="Kawai M."/>
            <person name="Futagami T."/>
            <person name="Toyoda A."/>
            <person name="Takaki Y."/>
            <person name="Nishi S."/>
            <person name="Hori S."/>
            <person name="Arai W."/>
            <person name="Tsubouchi T."/>
            <person name="Morono Y."/>
            <person name="Uchiyama I."/>
            <person name="Ito T."/>
            <person name="Fujiyama A."/>
            <person name="Inagaki F."/>
            <person name="Takami H."/>
        </authorList>
    </citation>
    <scope>NUCLEOTIDE SEQUENCE</scope>
    <source>
        <strain evidence="1">Expedition CK06-06</strain>
    </source>
</reference>
<sequence length="202" mass="23339">NLGIDIPYTLGFGWELKNIKIGNSYENNQIRINETCYLLNQTLDKKYTNITKTIYEFNETTNETINYTVKDGTFHLEKFDDVPSNPSKDLYLKWDPDLDYLVWVRSRDKQYNASITLFIRVGTLAVNQEKYTELHWFDSSTLYERYNTGDTTGNLIRDKDLAGQTFTIGNTGVNENHNITSVKLKIYRRGSPGTGTVAIYET</sequence>
<dbReference type="EMBL" id="BARV01038521">
    <property type="protein sequence ID" value="GAI48420.1"/>
    <property type="molecule type" value="Genomic_DNA"/>
</dbReference>
<protein>
    <submittedName>
        <fullName evidence="1">Uncharacterized protein</fullName>
    </submittedName>
</protein>
<dbReference type="AlphaFoldDB" id="X1QBL5"/>
<proteinExistence type="predicted"/>
<evidence type="ECO:0000313" key="1">
    <source>
        <dbReference type="EMBL" id="GAI48420.1"/>
    </source>
</evidence>
<organism evidence="1">
    <name type="scientific">marine sediment metagenome</name>
    <dbReference type="NCBI Taxonomy" id="412755"/>
    <lineage>
        <taxon>unclassified sequences</taxon>
        <taxon>metagenomes</taxon>
        <taxon>ecological metagenomes</taxon>
    </lineage>
</organism>
<comment type="caution">
    <text evidence="1">The sequence shown here is derived from an EMBL/GenBank/DDBJ whole genome shotgun (WGS) entry which is preliminary data.</text>
</comment>
<accession>X1QBL5</accession>
<gene>
    <name evidence="1" type="ORF">S06H3_59317</name>
</gene>
<feature type="non-terminal residue" evidence="1">
    <location>
        <position position="1"/>
    </location>
</feature>
<feature type="non-terminal residue" evidence="1">
    <location>
        <position position="202"/>
    </location>
</feature>